<dbReference type="EMBL" id="QLTT01000014">
    <property type="protein sequence ID" value="RAS59433.1"/>
    <property type="molecule type" value="Genomic_DNA"/>
</dbReference>
<name>A0ABX9DY06_9PSEU</name>
<reference evidence="1 2" key="1">
    <citation type="submission" date="2018-06" db="EMBL/GenBank/DDBJ databases">
        <title>Genomic Encyclopedia of Type Strains, Phase IV (KMG-IV): sequencing the most valuable type-strain genomes for metagenomic binning, comparative biology and taxonomic classification.</title>
        <authorList>
            <person name="Goeker M."/>
        </authorList>
    </citation>
    <scope>NUCLEOTIDE SEQUENCE [LARGE SCALE GENOMIC DNA]</scope>
    <source>
        <strain evidence="1 2">DSM 45479</strain>
    </source>
</reference>
<organism evidence="1 2">
    <name type="scientific">Lentzea atacamensis</name>
    <dbReference type="NCBI Taxonomy" id="531938"/>
    <lineage>
        <taxon>Bacteria</taxon>
        <taxon>Bacillati</taxon>
        <taxon>Actinomycetota</taxon>
        <taxon>Actinomycetes</taxon>
        <taxon>Pseudonocardiales</taxon>
        <taxon>Pseudonocardiaceae</taxon>
        <taxon>Lentzea</taxon>
    </lineage>
</organism>
<proteinExistence type="predicted"/>
<evidence type="ECO:0000313" key="1">
    <source>
        <dbReference type="EMBL" id="RAS59433.1"/>
    </source>
</evidence>
<keyword evidence="2" id="KW-1185">Reference proteome</keyword>
<dbReference type="RefSeq" id="WP_112231834.1">
    <property type="nucleotide sequence ID" value="NZ_QLTT01000014.1"/>
</dbReference>
<accession>A0ABX9DY06</accession>
<comment type="caution">
    <text evidence="1">The sequence shown here is derived from an EMBL/GenBank/DDBJ whole genome shotgun (WGS) entry which is preliminary data.</text>
</comment>
<evidence type="ECO:0000313" key="2">
    <source>
        <dbReference type="Proteomes" id="UP000248714"/>
    </source>
</evidence>
<gene>
    <name evidence="1" type="ORF">C8D87_11445</name>
</gene>
<protein>
    <submittedName>
        <fullName evidence="1">Uncharacterized protein</fullName>
    </submittedName>
</protein>
<sequence length="399" mass="44043">MPAIDIALPDALPPDYVFQQGRTYGNVPTFLYLNTGYPKLATAVIRIDAGDYRWNHIAQAPFCVAWKIPVIVATAELRELLQRLVPLFQTVAAGLDVDPDPNPPTTDVNDPNFDADCNRPVGTQVLTPAAEQARQRIADELATAFADWPLVETHDVALTTEQELELEQRIAPDAEIYPDLTELAETLRAAAPPVTPGNYVMIPGLVDRLRAIRDRVRERELQRLEAISNTIRTATADRDRLLSQASTWKDTSGTTSQRALAERTGLTHRGVGKIIGRRQVEESLGPQDLPELTDADVAVLHLGPSTPEQRYHWASCEHPAARVHAAADTVFDEQRGSHGLPVRPAASTDLSRFGELRSDWSIGTCGTCCAPVVTFRLHTADGTWQTPWVLLQKHGEPEW</sequence>
<dbReference type="Proteomes" id="UP000248714">
    <property type="component" value="Unassembled WGS sequence"/>
</dbReference>